<dbReference type="Proteomes" id="UP000439986">
    <property type="component" value="Unassembled WGS sequence"/>
</dbReference>
<gene>
    <name evidence="1" type="ORF">GJ698_03610</name>
</gene>
<name>A0A844D4X6_9BURK</name>
<sequence>MSFEENVFINCPLDLHYYVMLRPILFTTIYLGLTPRIAIERADSGESRLSKIIQLIAESKYAIHDLSRMEASRASELYRLNMPFELGIDFGCRQFGKRHHTTKRCLVLEAQQYRYQVALSDLAGSDISAHHNDPRLVVTIVRNWLAPMCYPNAPGAAQIWQHFVSFNGENEAQLKTRGYSKQDLQELSIPELIQWMTWWVAGQAN</sequence>
<dbReference type="EMBL" id="WKJL01000001">
    <property type="protein sequence ID" value="MRW83176.1"/>
    <property type="molecule type" value="Genomic_DNA"/>
</dbReference>
<organism evidence="1 2">
    <name type="scientific">Duganella aquatilis</name>
    <dbReference type="NCBI Taxonomy" id="2666082"/>
    <lineage>
        <taxon>Bacteria</taxon>
        <taxon>Pseudomonadati</taxon>
        <taxon>Pseudomonadota</taxon>
        <taxon>Betaproteobacteria</taxon>
        <taxon>Burkholderiales</taxon>
        <taxon>Oxalobacteraceae</taxon>
        <taxon>Telluria group</taxon>
        <taxon>Duganella</taxon>
    </lineage>
</organism>
<comment type="caution">
    <text evidence="1">The sequence shown here is derived from an EMBL/GenBank/DDBJ whole genome shotgun (WGS) entry which is preliminary data.</text>
</comment>
<keyword evidence="2" id="KW-1185">Reference proteome</keyword>
<evidence type="ECO:0000313" key="2">
    <source>
        <dbReference type="Proteomes" id="UP000439986"/>
    </source>
</evidence>
<dbReference type="RefSeq" id="WP_154356188.1">
    <property type="nucleotide sequence ID" value="NZ_WKJL01000001.1"/>
</dbReference>
<reference evidence="1 2" key="1">
    <citation type="submission" date="2019-11" db="EMBL/GenBank/DDBJ databases">
        <title>Novel species isolated from a subtropical stream in China.</title>
        <authorList>
            <person name="Lu H."/>
        </authorList>
    </citation>
    <scope>NUCLEOTIDE SEQUENCE [LARGE SCALE GENOMIC DNA]</scope>
    <source>
        <strain evidence="1 2">FT26W</strain>
    </source>
</reference>
<dbReference type="AlphaFoldDB" id="A0A844D4X6"/>
<accession>A0A844D4X6</accession>
<proteinExistence type="predicted"/>
<evidence type="ECO:0000313" key="1">
    <source>
        <dbReference type="EMBL" id="MRW83176.1"/>
    </source>
</evidence>
<protein>
    <submittedName>
        <fullName evidence="1">Uncharacterized protein</fullName>
    </submittedName>
</protein>